<dbReference type="SMART" id="SM00028">
    <property type="entry name" value="TPR"/>
    <property type="match status" value="2"/>
</dbReference>
<dbReference type="InterPro" id="IPR019734">
    <property type="entry name" value="TPR_rpt"/>
</dbReference>
<reference evidence="5 6" key="1">
    <citation type="submission" date="2019-09" db="EMBL/GenBank/DDBJ databases">
        <authorList>
            <person name="Brejova B."/>
        </authorList>
    </citation>
    <scope>NUCLEOTIDE SEQUENCE [LARGE SCALE GENOMIC DNA]</scope>
</reference>
<dbReference type="GeneID" id="43582708"/>
<dbReference type="PROSITE" id="PS51203">
    <property type="entry name" value="CS"/>
    <property type="match status" value="1"/>
</dbReference>
<keyword evidence="6" id="KW-1185">Reference proteome</keyword>
<feature type="domain" description="SGS" evidence="3">
    <location>
        <begin position="327"/>
        <end position="417"/>
    </location>
</feature>
<organism evidence="5 6">
    <name type="scientific">Magnusiomyces paraingens</name>
    <dbReference type="NCBI Taxonomy" id="2606893"/>
    <lineage>
        <taxon>Eukaryota</taxon>
        <taxon>Fungi</taxon>
        <taxon>Dikarya</taxon>
        <taxon>Ascomycota</taxon>
        <taxon>Saccharomycotina</taxon>
        <taxon>Dipodascomycetes</taxon>
        <taxon>Dipodascales</taxon>
        <taxon>Dipodascaceae</taxon>
        <taxon>Magnusiomyces</taxon>
    </lineage>
</organism>
<feature type="region of interest" description="Disordered" evidence="2">
    <location>
        <begin position="384"/>
        <end position="422"/>
    </location>
</feature>
<dbReference type="InterPro" id="IPR011990">
    <property type="entry name" value="TPR-like_helical_dom_sf"/>
</dbReference>
<gene>
    <name evidence="5" type="ORF">SAPINGB_P003893</name>
</gene>
<evidence type="ECO:0000256" key="2">
    <source>
        <dbReference type="SAM" id="MobiDB-lite"/>
    </source>
</evidence>
<evidence type="ECO:0000313" key="6">
    <source>
        <dbReference type="Proteomes" id="UP000398389"/>
    </source>
</evidence>
<dbReference type="SUPFAM" id="SSF49764">
    <property type="entry name" value="HSP20-like chaperones"/>
    <property type="match status" value="1"/>
</dbReference>
<dbReference type="RefSeq" id="XP_031854499.1">
    <property type="nucleotide sequence ID" value="XM_031998608.1"/>
</dbReference>
<feature type="domain" description="CS" evidence="4">
    <location>
        <begin position="205"/>
        <end position="295"/>
    </location>
</feature>
<dbReference type="Pfam" id="PF05002">
    <property type="entry name" value="SGS"/>
    <property type="match status" value="1"/>
</dbReference>
<feature type="compositionally biased region" description="Polar residues" evidence="2">
    <location>
        <begin position="384"/>
        <end position="396"/>
    </location>
</feature>
<evidence type="ECO:0000259" key="3">
    <source>
        <dbReference type="PROSITE" id="PS51048"/>
    </source>
</evidence>
<dbReference type="GO" id="GO:0051087">
    <property type="term" value="F:protein-folding chaperone binding"/>
    <property type="evidence" value="ECO:0007669"/>
    <property type="project" value="InterPro"/>
</dbReference>
<dbReference type="Gene3D" id="1.25.40.10">
    <property type="entry name" value="Tetratricopeptide repeat domain"/>
    <property type="match status" value="1"/>
</dbReference>
<dbReference type="Gene3D" id="2.60.40.790">
    <property type="match status" value="1"/>
</dbReference>
<evidence type="ECO:0008006" key="7">
    <source>
        <dbReference type="Google" id="ProtNLM"/>
    </source>
</evidence>
<dbReference type="SUPFAM" id="SSF48452">
    <property type="entry name" value="TPR-like"/>
    <property type="match status" value="1"/>
</dbReference>
<name>A0A5E8BRT3_9ASCO</name>
<dbReference type="CDD" id="cd06466">
    <property type="entry name" value="p23_CS_SGT1_like"/>
    <property type="match status" value="1"/>
</dbReference>
<dbReference type="PROSITE" id="PS51048">
    <property type="entry name" value="SGS"/>
    <property type="match status" value="1"/>
</dbReference>
<evidence type="ECO:0000259" key="4">
    <source>
        <dbReference type="PROSITE" id="PS51203"/>
    </source>
</evidence>
<dbReference type="InterPro" id="IPR044563">
    <property type="entry name" value="Sgt1-like"/>
</dbReference>
<dbReference type="InterPro" id="IPR007052">
    <property type="entry name" value="CS_dom"/>
</dbReference>
<protein>
    <recommendedName>
        <fullName evidence="7">SGS domain-containing protein</fullName>
    </recommendedName>
</protein>
<dbReference type="Proteomes" id="UP000398389">
    <property type="component" value="Unassembled WGS sequence"/>
</dbReference>
<evidence type="ECO:0000313" key="5">
    <source>
        <dbReference type="EMBL" id="VVT54073.1"/>
    </source>
</evidence>
<evidence type="ECO:0000256" key="1">
    <source>
        <dbReference type="ARBA" id="ARBA00008509"/>
    </source>
</evidence>
<dbReference type="OrthoDB" id="1898560at2759"/>
<dbReference type="PANTHER" id="PTHR45862">
    <property type="entry name" value="PROTEIN SGT1 HOMOLOG"/>
    <property type="match status" value="1"/>
</dbReference>
<feature type="region of interest" description="Disordered" evidence="2">
    <location>
        <begin position="151"/>
        <end position="200"/>
    </location>
</feature>
<dbReference type="EMBL" id="CABVLU010000003">
    <property type="protein sequence ID" value="VVT54073.1"/>
    <property type="molecule type" value="Genomic_DNA"/>
</dbReference>
<dbReference type="InterPro" id="IPR008978">
    <property type="entry name" value="HSP20-like_chaperone"/>
</dbReference>
<dbReference type="Pfam" id="PF04969">
    <property type="entry name" value="CS"/>
    <property type="match status" value="1"/>
</dbReference>
<dbReference type="InterPro" id="IPR007699">
    <property type="entry name" value="SGS_dom"/>
</dbReference>
<proteinExistence type="inferred from homology"/>
<accession>A0A5E8BRT3</accession>
<dbReference type="AlphaFoldDB" id="A0A5E8BRT3"/>
<comment type="similarity">
    <text evidence="1">Belongs to the SGT1 family.</text>
</comment>
<feature type="compositionally biased region" description="Low complexity" evidence="2">
    <location>
        <begin position="171"/>
        <end position="184"/>
    </location>
</feature>
<sequence>MVVESLTSLIDNTKGLMEAKDYDAVVSKCTEALEEYPASSTLYINRSTAYQRLGQLGKAYKDSELAIVAAYNSGKREKISEGLLRRAITLCNLKRYDDALFSLEKSIEYAPEESATHGVWKAKIGANLGKDTYDPDLVTIDAIPQSIKIPEPIIKSKPAPSPSQNEQKALPPSDAPSTSSTSTDNSDKTGQSSAPKPAVSIEPNVENIRFDWYQNGKNVDISLFIKNSPKDKVNVDFSESSVSVSFPLPTGSEFVYDFDPLYGTINTKESTFRVFGTKIELNLVKSTDLKWATLLREGADNTEGEATKVSAEEAQKGLGIPPSNTFLYPSSSKSGPKNWDSIAKDDIKEIEKNEADGDPNAFFRILYQNADSDTQRAMLKSYTESNGTALSTNWEEVSQKKIETSPPDGMEAKYWNSTNLNK</sequence>